<feature type="compositionally biased region" description="Pro residues" evidence="1">
    <location>
        <begin position="424"/>
        <end position="446"/>
    </location>
</feature>
<keyword evidence="3" id="KW-1185">Reference proteome</keyword>
<protein>
    <submittedName>
        <fullName evidence="2">Uncharacterized protein</fullName>
    </submittedName>
</protein>
<dbReference type="HOGENOM" id="CLU_040187_0_0_1"/>
<dbReference type="EMBL" id="KN846958">
    <property type="protein sequence ID" value="KIW69525.1"/>
    <property type="molecule type" value="Genomic_DNA"/>
</dbReference>
<reference evidence="2 3" key="1">
    <citation type="submission" date="2015-01" db="EMBL/GenBank/DDBJ databases">
        <title>The Genome Sequence of Capronia semiimmersa CBS27337.</title>
        <authorList>
            <consortium name="The Broad Institute Genomics Platform"/>
            <person name="Cuomo C."/>
            <person name="de Hoog S."/>
            <person name="Gorbushina A."/>
            <person name="Stielow B."/>
            <person name="Teixiera M."/>
            <person name="Abouelleil A."/>
            <person name="Chapman S.B."/>
            <person name="Priest M."/>
            <person name="Young S.K."/>
            <person name="Wortman J."/>
            <person name="Nusbaum C."/>
            <person name="Birren B."/>
        </authorList>
    </citation>
    <scope>NUCLEOTIDE SEQUENCE [LARGE SCALE GENOMIC DNA]</scope>
    <source>
        <strain evidence="2 3">CBS 27337</strain>
    </source>
</reference>
<dbReference type="AlphaFoldDB" id="A0A0D2FSN0"/>
<sequence length="517" mass="57333">MAPLKPAERMDFFLQLEHPLRNTLLDKYQSSHLQGFQNLRDPKTALDQLMARILTSNYPTEVVFQMPQPPLPFFFIDELTTTRILLNVNRRTIFARFIGILHEASAGIAAQIKNNAHFLNDRTRGQLSATRFSWDDGPYLSRIVTVTQGPGGQELVARSEWTTVYASAYRRLFNGPHALQFGSSVEIQHTLQHFRNISAVRSGPPPPPLEPRRLAGTASSDIPFPLPGQGHHPATHTHPYPAPRPAPLPSRALPFYFIDEPSGMRIQLPVYPNTSYTLFTSHLEATSRDVARQVENYTSDTDPSFSTETGQWVARSITLNSIRGDAGGVTSSAWFVVSHHVYYWMLEQALSGSAIAVEIEHALQYTHDTDPVQDFDTSRSRSQSRPGDRRRGESAPAPSSHQSFFEETRRGSHSAQDTRGQLPLPDPTPPPTPLSVPAPSPPPPSPLVGRPVVRLPPAFAPVVAPLRAVPVSSTSMAGVVVVDGGDLAWYKREEELRGWLRFGSAEVVESLDVWSGW</sequence>
<feature type="region of interest" description="Disordered" evidence="1">
    <location>
        <begin position="368"/>
        <end position="449"/>
    </location>
</feature>
<organism evidence="2 3">
    <name type="scientific">Phialophora macrospora</name>
    <dbReference type="NCBI Taxonomy" id="1851006"/>
    <lineage>
        <taxon>Eukaryota</taxon>
        <taxon>Fungi</taxon>
        <taxon>Dikarya</taxon>
        <taxon>Ascomycota</taxon>
        <taxon>Pezizomycotina</taxon>
        <taxon>Eurotiomycetes</taxon>
        <taxon>Chaetothyriomycetidae</taxon>
        <taxon>Chaetothyriales</taxon>
        <taxon>Herpotrichiellaceae</taxon>
        <taxon>Phialophora</taxon>
    </lineage>
</organism>
<proteinExistence type="predicted"/>
<gene>
    <name evidence="2" type="ORF">PV04_05398</name>
</gene>
<feature type="region of interest" description="Disordered" evidence="1">
    <location>
        <begin position="198"/>
        <end position="244"/>
    </location>
</feature>
<name>A0A0D2FSN0_9EURO</name>
<evidence type="ECO:0000256" key="1">
    <source>
        <dbReference type="SAM" id="MobiDB-lite"/>
    </source>
</evidence>
<dbReference type="STRING" id="5601.A0A0D2FSN0"/>
<accession>A0A0D2FSN0</accession>
<evidence type="ECO:0000313" key="2">
    <source>
        <dbReference type="EMBL" id="KIW69525.1"/>
    </source>
</evidence>
<evidence type="ECO:0000313" key="3">
    <source>
        <dbReference type="Proteomes" id="UP000054266"/>
    </source>
</evidence>
<dbReference type="Proteomes" id="UP000054266">
    <property type="component" value="Unassembled WGS sequence"/>
</dbReference>